<keyword evidence="6" id="KW-1015">Disulfide bond</keyword>
<evidence type="ECO:0000313" key="12">
    <source>
        <dbReference type="EMBL" id="OVA06887.1"/>
    </source>
</evidence>
<dbReference type="InterPro" id="IPR041846">
    <property type="entry name" value="ENL_dom"/>
</dbReference>
<comment type="similarity">
    <text evidence="9">Belongs to the early nodulin-like (ENODL) family.</text>
</comment>
<dbReference type="Pfam" id="PF02298">
    <property type="entry name" value="Cu_bind_like"/>
    <property type="match status" value="1"/>
</dbReference>
<dbReference type="FunCoup" id="A0A200Q922">
    <property type="interactions" value="169"/>
</dbReference>
<dbReference type="InterPro" id="IPR008972">
    <property type="entry name" value="Cupredoxin"/>
</dbReference>
<accession>A0A200Q922</accession>
<feature type="chain" id="PRO_5012962018" evidence="10">
    <location>
        <begin position="22"/>
        <end position="181"/>
    </location>
</feature>
<name>A0A200Q922_MACCD</name>
<feature type="signal peptide" evidence="10">
    <location>
        <begin position="1"/>
        <end position="21"/>
    </location>
</feature>
<evidence type="ECO:0000256" key="10">
    <source>
        <dbReference type="SAM" id="SignalP"/>
    </source>
</evidence>
<comment type="subcellular location">
    <subcellularLocation>
        <location evidence="1">Cell membrane</location>
        <topology evidence="1">Lipid-anchor</topology>
        <topology evidence="1">GPI-anchor</topology>
    </subcellularLocation>
</comment>
<dbReference type="OMA" id="GYEKCNT"/>
<sequence>MAALFYPSLVFISLFFSFTEATDFLVGGKADSWKIPSSESESLNKWAESSRFKVGDSLVWKFDAKKDSVLRVTKEDYSTCNGTNPIAEYTNGNTKVELDRSGPFYFISGVKGNCEKGQKLIVVVMSSRRNRISPAPSPMMDGQFDGPAVAPTSGSSSLSGSCCWGALMVVVVSLLKMGFLL</sequence>
<dbReference type="AlphaFoldDB" id="A0A200Q922"/>
<dbReference type="Gene3D" id="2.60.40.420">
    <property type="entry name" value="Cupredoxins - blue copper proteins"/>
    <property type="match status" value="1"/>
</dbReference>
<feature type="domain" description="Phytocyanin" evidence="11">
    <location>
        <begin position="22"/>
        <end position="126"/>
    </location>
</feature>
<dbReference type="CDD" id="cd11019">
    <property type="entry name" value="OsENODL1_like"/>
    <property type="match status" value="1"/>
</dbReference>
<proteinExistence type="inferred from homology"/>
<evidence type="ECO:0000256" key="5">
    <source>
        <dbReference type="ARBA" id="ARBA00023136"/>
    </source>
</evidence>
<dbReference type="PANTHER" id="PTHR33021:SF197">
    <property type="entry name" value="EARLY NODULIN-LIKE PROTEIN 13"/>
    <property type="match status" value="1"/>
</dbReference>
<dbReference type="Proteomes" id="UP000195402">
    <property type="component" value="Unassembled WGS sequence"/>
</dbReference>
<evidence type="ECO:0000256" key="6">
    <source>
        <dbReference type="ARBA" id="ARBA00023157"/>
    </source>
</evidence>
<gene>
    <name evidence="12" type="ORF">BVC80_7701g3</name>
</gene>
<keyword evidence="2" id="KW-1003">Cell membrane</keyword>
<dbReference type="PROSITE" id="PS51485">
    <property type="entry name" value="PHYTOCYANIN"/>
    <property type="match status" value="1"/>
</dbReference>
<reference evidence="12 13" key="1">
    <citation type="journal article" date="2017" name="Mol. Plant">
        <title>The Genome of Medicinal Plant Macleaya cordata Provides New Insights into Benzylisoquinoline Alkaloids Metabolism.</title>
        <authorList>
            <person name="Liu X."/>
            <person name="Liu Y."/>
            <person name="Huang P."/>
            <person name="Ma Y."/>
            <person name="Qing Z."/>
            <person name="Tang Q."/>
            <person name="Cao H."/>
            <person name="Cheng P."/>
            <person name="Zheng Y."/>
            <person name="Yuan Z."/>
            <person name="Zhou Y."/>
            <person name="Liu J."/>
            <person name="Tang Z."/>
            <person name="Zhuo Y."/>
            <person name="Zhang Y."/>
            <person name="Yu L."/>
            <person name="Huang J."/>
            <person name="Yang P."/>
            <person name="Peng Q."/>
            <person name="Zhang J."/>
            <person name="Jiang W."/>
            <person name="Zhang Z."/>
            <person name="Lin K."/>
            <person name="Ro D.K."/>
            <person name="Chen X."/>
            <person name="Xiong X."/>
            <person name="Shang Y."/>
            <person name="Huang S."/>
            <person name="Zeng J."/>
        </authorList>
    </citation>
    <scope>NUCLEOTIDE SEQUENCE [LARGE SCALE GENOMIC DNA]</scope>
    <source>
        <strain evidence="13">cv. BLH2017</strain>
        <tissue evidence="12">Root</tissue>
    </source>
</reference>
<protein>
    <submittedName>
        <fullName evidence="12">Plastocyanin-like</fullName>
    </submittedName>
</protein>
<evidence type="ECO:0000256" key="3">
    <source>
        <dbReference type="ARBA" id="ARBA00022622"/>
    </source>
</evidence>
<comment type="caution">
    <text evidence="12">The sequence shown here is derived from an EMBL/GenBank/DDBJ whole genome shotgun (WGS) entry which is preliminary data.</text>
</comment>
<evidence type="ECO:0000256" key="2">
    <source>
        <dbReference type="ARBA" id="ARBA00022475"/>
    </source>
</evidence>
<evidence type="ECO:0000256" key="7">
    <source>
        <dbReference type="ARBA" id="ARBA00023180"/>
    </source>
</evidence>
<dbReference type="InParanoid" id="A0A200Q922"/>
<keyword evidence="13" id="KW-1185">Reference proteome</keyword>
<keyword evidence="8" id="KW-0449">Lipoprotein</keyword>
<evidence type="ECO:0000256" key="8">
    <source>
        <dbReference type="ARBA" id="ARBA00023288"/>
    </source>
</evidence>
<dbReference type="EMBL" id="MVGT01002694">
    <property type="protein sequence ID" value="OVA06887.1"/>
    <property type="molecule type" value="Genomic_DNA"/>
</dbReference>
<organism evidence="12 13">
    <name type="scientific">Macleaya cordata</name>
    <name type="common">Five-seeded plume-poppy</name>
    <name type="synonym">Bocconia cordata</name>
    <dbReference type="NCBI Taxonomy" id="56857"/>
    <lineage>
        <taxon>Eukaryota</taxon>
        <taxon>Viridiplantae</taxon>
        <taxon>Streptophyta</taxon>
        <taxon>Embryophyta</taxon>
        <taxon>Tracheophyta</taxon>
        <taxon>Spermatophyta</taxon>
        <taxon>Magnoliopsida</taxon>
        <taxon>Ranunculales</taxon>
        <taxon>Papaveraceae</taxon>
        <taxon>Papaveroideae</taxon>
        <taxon>Macleaya</taxon>
    </lineage>
</organism>
<dbReference type="SUPFAM" id="SSF49503">
    <property type="entry name" value="Cupredoxins"/>
    <property type="match status" value="1"/>
</dbReference>
<dbReference type="PANTHER" id="PTHR33021">
    <property type="entry name" value="BLUE COPPER PROTEIN"/>
    <property type="match status" value="1"/>
</dbReference>
<dbReference type="GO" id="GO:0005886">
    <property type="term" value="C:plasma membrane"/>
    <property type="evidence" value="ECO:0007669"/>
    <property type="project" value="UniProtKB-SubCell"/>
</dbReference>
<evidence type="ECO:0000259" key="11">
    <source>
        <dbReference type="PROSITE" id="PS51485"/>
    </source>
</evidence>
<dbReference type="InterPro" id="IPR003245">
    <property type="entry name" value="Phytocyanin_dom"/>
</dbReference>
<dbReference type="GO" id="GO:0009055">
    <property type="term" value="F:electron transfer activity"/>
    <property type="evidence" value="ECO:0007669"/>
    <property type="project" value="InterPro"/>
</dbReference>
<dbReference type="InterPro" id="IPR039391">
    <property type="entry name" value="Phytocyanin-like"/>
</dbReference>
<evidence type="ECO:0000256" key="9">
    <source>
        <dbReference type="ARBA" id="ARBA00035011"/>
    </source>
</evidence>
<evidence type="ECO:0000256" key="1">
    <source>
        <dbReference type="ARBA" id="ARBA00004609"/>
    </source>
</evidence>
<keyword evidence="4 10" id="KW-0732">Signal</keyword>
<evidence type="ECO:0000313" key="13">
    <source>
        <dbReference type="Proteomes" id="UP000195402"/>
    </source>
</evidence>
<keyword evidence="7" id="KW-0325">Glycoprotein</keyword>
<evidence type="ECO:0000256" key="4">
    <source>
        <dbReference type="ARBA" id="ARBA00022729"/>
    </source>
</evidence>
<dbReference type="OrthoDB" id="1937044at2759"/>
<dbReference type="GO" id="GO:0098552">
    <property type="term" value="C:side of membrane"/>
    <property type="evidence" value="ECO:0007669"/>
    <property type="project" value="UniProtKB-KW"/>
</dbReference>
<dbReference type="FunFam" id="2.60.40.420:FF:000069">
    <property type="entry name" value="Early nodulin-like protein 1"/>
    <property type="match status" value="1"/>
</dbReference>
<keyword evidence="5" id="KW-0472">Membrane</keyword>
<keyword evidence="3" id="KW-0336">GPI-anchor</keyword>
<dbReference type="STRING" id="56857.A0A200Q922"/>